<dbReference type="Pfam" id="PF02470">
    <property type="entry name" value="MlaD"/>
    <property type="match status" value="1"/>
</dbReference>
<dbReference type="Proteomes" id="UP000215506">
    <property type="component" value="Unassembled WGS sequence"/>
</dbReference>
<evidence type="ECO:0000259" key="1">
    <source>
        <dbReference type="Pfam" id="PF02470"/>
    </source>
</evidence>
<protein>
    <recommendedName>
        <fullName evidence="1">Mce/MlaD domain-containing protein</fullName>
    </recommendedName>
</protein>
<dbReference type="InterPro" id="IPR052336">
    <property type="entry name" value="MlaD_Phospholipid_Transporter"/>
</dbReference>
<accession>A0A231GZ45</accession>
<dbReference type="RefSeq" id="WP_039779070.1">
    <property type="nucleotide sequence ID" value="NZ_JAAXOR010000008.1"/>
</dbReference>
<evidence type="ECO:0000313" key="2">
    <source>
        <dbReference type="EMBL" id="OXR41884.1"/>
    </source>
</evidence>
<organism evidence="2 3">
    <name type="scientific">Nocardia cerradoensis</name>
    <dbReference type="NCBI Taxonomy" id="85688"/>
    <lineage>
        <taxon>Bacteria</taxon>
        <taxon>Bacillati</taxon>
        <taxon>Actinomycetota</taxon>
        <taxon>Actinomycetes</taxon>
        <taxon>Mycobacteriales</taxon>
        <taxon>Nocardiaceae</taxon>
        <taxon>Nocardia</taxon>
    </lineage>
</organism>
<dbReference type="AlphaFoldDB" id="A0A231GZ45"/>
<name>A0A231GZ45_9NOCA</name>
<sequence length="365" mass="38440">MKMSRKYLIGTGAVVSLALIGGVGFTVVEPTGPQPQSGFCAQMPDAIGLYPGNPITQMGLQVGRVERIRPAGDHVEVTFSLDGGRRFPADVRAVTRSKSILADRSVELVGNYRSGPELTAGHCIPEDHSFTPKSISEIAGSAADFIDALSPNNSKDSFEKAVAGFEQALRGQGDNARSMMLHASAAAASPDRLTADIGAIIQNMAPLTDEALQRWPAIRSILDQMPEVVNAGIDLWPGVVDVCVGVGWLVNLLHDIQTNYGGDLWPLLQGPVADVIHLAASRSKDIASLLDSIPPVASMLRQQAANDGGMSIDYRPPTVQLDSPAAPELCAAANQVAPGSCSADQGHVQVPIADLLDMVLAKGQR</sequence>
<keyword evidence="3" id="KW-1185">Reference proteome</keyword>
<dbReference type="PANTHER" id="PTHR33371:SF4">
    <property type="entry name" value="INTERMEMBRANE PHOSPHOLIPID TRANSPORT SYSTEM BINDING PROTEIN MLAD"/>
    <property type="match status" value="1"/>
</dbReference>
<dbReference type="InterPro" id="IPR003399">
    <property type="entry name" value="Mce/MlaD"/>
</dbReference>
<evidence type="ECO:0000313" key="3">
    <source>
        <dbReference type="Proteomes" id="UP000215506"/>
    </source>
</evidence>
<dbReference type="GO" id="GO:0005576">
    <property type="term" value="C:extracellular region"/>
    <property type="evidence" value="ECO:0007669"/>
    <property type="project" value="TreeGrafter"/>
</dbReference>
<dbReference type="EMBL" id="NGAF01000016">
    <property type="protein sequence ID" value="OXR41884.1"/>
    <property type="molecule type" value="Genomic_DNA"/>
</dbReference>
<gene>
    <name evidence="2" type="ORF">B7C42_05868</name>
</gene>
<reference evidence="2 3" key="1">
    <citation type="submission" date="2017-07" db="EMBL/GenBank/DDBJ databases">
        <title>First draft Genome Sequence of Nocardia cerradoensis isolated from human infection.</title>
        <authorList>
            <person name="Carrasco G."/>
        </authorList>
    </citation>
    <scope>NUCLEOTIDE SEQUENCE [LARGE SCALE GENOMIC DNA]</scope>
    <source>
        <strain evidence="2 3">CNM20130759</strain>
    </source>
</reference>
<proteinExistence type="predicted"/>
<dbReference type="PANTHER" id="PTHR33371">
    <property type="entry name" value="INTERMEMBRANE PHOSPHOLIPID TRANSPORT SYSTEM BINDING PROTEIN MLAD-RELATED"/>
    <property type="match status" value="1"/>
</dbReference>
<feature type="domain" description="Mce/MlaD" evidence="1">
    <location>
        <begin position="41"/>
        <end position="109"/>
    </location>
</feature>
<comment type="caution">
    <text evidence="2">The sequence shown here is derived from an EMBL/GenBank/DDBJ whole genome shotgun (WGS) entry which is preliminary data.</text>
</comment>